<comment type="caution">
    <text evidence="2">The sequence shown here is derived from an EMBL/GenBank/DDBJ whole genome shotgun (WGS) entry which is preliminary data.</text>
</comment>
<organism evidence="2 3">
    <name type="scientific">Bacillus cereus</name>
    <dbReference type="NCBI Taxonomy" id="1396"/>
    <lineage>
        <taxon>Bacteria</taxon>
        <taxon>Bacillati</taxon>
        <taxon>Bacillota</taxon>
        <taxon>Bacilli</taxon>
        <taxon>Bacillales</taxon>
        <taxon>Bacillaceae</taxon>
        <taxon>Bacillus</taxon>
        <taxon>Bacillus cereus group</taxon>
    </lineage>
</organism>
<accession>A0A2C0EI56</accession>
<dbReference type="SUPFAM" id="SSF89946">
    <property type="entry name" value="Hypothetical protein VC0424"/>
    <property type="match status" value="1"/>
</dbReference>
<evidence type="ECO:0000313" key="3">
    <source>
        <dbReference type="Proteomes" id="UP000221438"/>
    </source>
</evidence>
<proteinExistence type="predicted"/>
<feature type="domain" description="Regulator of ribonuclease activity B" evidence="1">
    <location>
        <begin position="13"/>
        <end position="117"/>
    </location>
</feature>
<dbReference type="InterPro" id="IPR009671">
    <property type="entry name" value="RraB_dom"/>
</dbReference>
<evidence type="ECO:0000313" key="2">
    <source>
        <dbReference type="EMBL" id="PGQ06114.1"/>
    </source>
</evidence>
<protein>
    <recommendedName>
        <fullName evidence="1">Regulator of ribonuclease activity B domain-containing protein</fullName>
    </recommendedName>
</protein>
<name>A0A2C0EI56_BACCE</name>
<reference evidence="2 3" key="1">
    <citation type="submission" date="2017-09" db="EMBL/GenBank/DDBJ databases">
        <title>Large-scale bioinformatics analysis of Bacillus genomes uncovers conserved roles of natural products in bacterial physiology.</title>
        <authorList>
            <consortium name="Agbiome Team Llc"/>
            <person name="Bleich R.M."/>
            <person name="Grubbs K.J."/>
            <person name="Santa Maria K.C."/>
            <person name="Allen S.E."/>
            <person name="Farag S."/>
            <person name="Shank E.A."/>
            <person name="Bowers A."/>
        </authorList>
    </citation>
    <scope>NUCLEOTIDE SEQUENCE [LARGE SCALE GENOMIC DNA]</scope>
    <source>
        <strain evidence="2 3">AFS046104</strain>
    </source>
</reference>
<dbReference type="Gene3D" id="3.30.70.970">
    <property type="entry name" value="RraB-like"/>
    <property type="match status" value="1"/>
</dbReference>
<dbReference type="RefSeq" id="WP_097829964.1">
    <property type="nucleotide sequence ID" value="NZ_NTUE01000007.1"/>
</dbReference>
<dbReference type="EMBL" id="NUJQ01000041">
    <property type="protein sequence ID" value="PGQ06114.1"/>
    <property type="molecule type" value="Genomic_DNA"/>
</dbReference>
<gene>
    <name evidence="2" type="ORF">COA08_24530</name>
</gene>
<dbReference type="AlphaFoldDB" id="A0A2C0EI56"/>
<sequence>MLETVHERQERENQDIEMLAALKQAGSTLTKVHYLEHYFLLDTIDIAEKIADVLHVKGYDIYEPSEQISEDGLIYFVFIVGKNCIPAKENVWEETKYMAELAISYSGTCDSYDGWETQVVG</sequence>
<evidence type="ECO:0000259" key="1">
    <source>
        <dbReference type="Pfam" id="PF06877"/>
    </source>
</evidence>
<dbReference type="Proteomes" id="UP000221438">
    <property type="component" value="Unassembled WGS sequence"/>
</dbReference>
<dbReference type="InterPro" id="IPR036701">
    <property type="entry name" value="RraB-like_sf"/>
</dbReference>
<dbReference type="Pfam" id="PF06877">
    <property type="entry name" value="RraB"/>
    <property type="match status" value="1"/>
</dbReference>